<evidence type="ECO:0000313" key="6">
    <source>
        <dbReference type="Proteomes" id="UP000018291"/>
    </source>
</evidence>
<dbReference type="STRING" id="1229780.BN381_100135"/>
<comment type="caution">
    <text evidence="5">The sequence shown here is derived from an EMBL/GenBank/DDBJ whole genome shotgun (WGS) entry which is preliminary data.</text>
</comment>
<dbReference type="CDD" id="cd02440">
    <property type="entry name" value="AdoMet_MTases"/>
    <property type="match status" value="1"/>
</dbReference>
<evidence type="ECO:0000259" key="4">
    <source>
        <dbReference type="Pfam" id="PF13649"/>
    </source>
</evidence>
<dbReference type="HOGENOM" id="CLU_092418_0_0_11"/>
<evidence type="ECO:0000256" key="2">
    <source>
        <dbReference type="ARBA" id="ARBA00022679"/>
    </source>
</evidence>
<keyword evidence="1" id="KW-0489">Methyltransferase</keyword>
<dbReference type="eggNOG" id="COG2226">
    <property type="taxonomic scope" value="Bacteria"/>
</dbReference>
<accession>R4YWD4</accession>
<dbReference type="GO" id="GO:0032259">
    <property type="term" value="P:methylation"/>
    <property type="evidence" value="ECO:0007669"/>
    <property type="project" value="UniProtKB-KW"/>
</dbReference>
<evidence type="ECO:0000256" key="1">
    <source>
        <dbReference type="ARBA" id="ARBA00022603"/>
    </source>
</evidence>
<dbReference type="RefSeq" id="WP_012223461.1">
    <property type="nucleotide sequence ID" value="NZ_HG422565.1"/>
</dbReference>
<dbReference type="InterPro" id="IPR029063">
    <property type="entry name" value="SAM-dependent_MTases_sf"/>
</dbReference>
<gene>
    <name evidence="5" type="ORF">BN381_100135</name>
</gene>
<dbReference type="Proteomes" id="UP000018291">
    <property type="component" value="Unassembled WGS sequence"/>
</dbReference>
<dbReference type="SUPFAM" id="SSF53335">
    <property type="entry name" value="S-adenosyl-L-methionine-dependent methyltransferases"/>
    <property type="match status" value="1"/>
</dbReference>
<reference evidence="5 6" key="1">
    <citation type="journal article" date="2013" name="ISME J.">
        <title>Metabolic model for the filamentous 'Candidatus Microthrix parvicella' based on genomic and metagenomic analyses.</title>
        <authorList>
            <person name="Jon McIlroy S."/>
            <person name="Kristiansen R."/>
            <person name="Albertsen M."/>
            <person name="Michael Karst S."/>
            <person name="Rossetti S."/>
            <person name="Lund Nielsen J."/>
            <person name="Tandoi V."/>
            <person name="James Seviour R."/>
            <person name="Nielsen P.H."/>
        </authorList>
    </citation>
    <scope>NUCLEOTIDE SEQUENCE [LARGE SCALE GENOMIC DNA]</scope>
    <source>
        <strain evidence="5 6">RN1</strain>
    </source>
</reference>
<name>R4YWD4_9ACTN</name>
<dbReference type="AlphaFoldDB" id="R4YWD4"/>
<dbReference type="PANTHER" id="PTHR43464:SF19">
    <property type="entry name" value="UBIQUINONE BIOSYNTHESIS O-METHYLTRANSFERASE, MITOCHONDRIAL"/>
    <property type="match status" value="1"/>
</dbReference>
<dbReference type="PANTHER" id="PTHR43464">
    <property type="entry name" value="METHYLTRANSFERASE"/>
    <property type="match status" value="1"/>
</dbReference>
<organism evidence="5 6">
    <name type="scientific">Candidatus Neomicrothrix parvicella RN1</name>
    <dbReference type="NCBI Taxonomy" id="1229780"/>
    <lineage>
        <taxon>Bacteria</taxon>
        <taxon>Bacillati</taxon>
        <taxon>Actinomycetota</taxon>
        <taxon>Acidimicrobiia</taxon>
        <taxon>Acidimicrobiales</taxon>
        <taxon>Microthrixaceae</taxon>
        <taxon>Candidatus Neomicrothrix</taxon>
    </lineage>
</organism>
<dbReference type="GO" id="GO:0008168">
    <property type="term" value="F:methyltransferase activity"/>
    <property type="evidence" value="ECO:0007669"/>
    <property type="project" value="UniProtKB-KW"/>
</dbReference>
<protein>
    <recommendedName>
        <fullName evidence="4">Methyltransferase domain-containing protein</fullName>
    </recommendedName>
</protein>
<keyword evidence="6" id="KW-1185">Reference proteome</keyword>
<feature type="domain" description="Methyltransferase" evidence="4">
    <location>
        <begin position="49"/>
        <end position="145"/>
    </location>
</feature>
<dbReference type="InterPro" id="IPR041698">
    <property type="entry name" value="Methyltransf_25"/>
</dbReference>
<keyword evidence="2" id="KW-0808">Transferase</keyword>
<evidence type="ECO:0000256" key="3">
    <source>
        <dbReference type="ARBA" id="ARBA00022691"/>
    </source>
</evidence>
<sequence>MGQQASSRWATTDGPRGAAYDERFARLAASGEDVHGEATFVAGFQPRSVLDAGCGTGRVAMELRRRGIESVGVDADRGMLAAAVARDPDGEWLIGDISTLVIADDTAEARRFDVVVAAGNVMIFLAPGTETATVANLAAHLVPGGALICGFQLQAGRYPLDCFDADCEAAGLVPVERWSTWDRQVFDPDGGYVVAVHRRPRHTP</sequence>
<dbReference type="Gene3D" id="3.40.50.150">
    <property type="entry name" value="Vaccinia Virus protein VP39"/>
    <property type="match status" value="1"/>
</dbReference>
<proteinExistence type="predicted"/>
<dbReference type="EMBL" id="CANL01000002">
    <property type="protein sequence ID" value="CCM62248.1"/>
    <property type="molecule type" value="Genomic_DNA"/>
</dbReference>
<evidence type="ECO:0000313" key="5">
    <source>
        <dbReference type="EMBL" id="CCM62248.1"/>
    </source>
</evidence>
<dbReference type="Pfam" id="PF13649">
    <property type="entry name" value="Methyltransf_25"/>
    <property type="match status" value="1"/>
</dbReference>
<keyword evidence="3" id="KW-0949">S-adenosyl-L-methionine</keyword>